<dbReference type="PANTHER" id="PTHR47691">
    <property type="entry name" value="REGULATOR-RELATED"/>
    <property type="match status" value="1"/>
</dbReference>
<organism evidence="2 3">
    <name type="scientific">Kribbella jejuensis</name>
    <dbReference type="NCBI Taxonomy" id="236068"/>
    <lineage>
        <taxon>Bacteria</taxon>
        <taxon>Bacillati</taxon>
        <taxon>Actinomycetota</taxon>
        <taxon>Actinomycetes</taxon>
        <taxon>Propionibacteriales</taxon>
        <taxon>Kribbellaceae</taxon>
        <taxon>Kribbella</taxon>
    </lineage>
</organism>
<dbReference type="Gene3D" id="3.40.50.300">
    <property type="entry name" value="P-loop containing nucleotide triphosphate hydrolases"/>
    <property type="match status" value="1"/>
</dbReference>
<dbReference type="PRINTS" id="PR00038">
    <property type="entry name" value="HTHLUXR"/>
</dbReference>
<keyword evidence="3" id="KW-1185">Reference proteome</keyword>
<dbReference type="PANTHER" id="PTHR47691:SF3">
    <property type="entry name" value="HTH-TYPE TRANSCRIPTIONAL REGULATOR RV0890C-RELATED"/>
    <property type="match status" value="1"/>
</dbReference>
<dbReference type="AlphaFoldDB" id="A0A542EAQ8"/>
<dbReference type="SUPFAM" id="SSF52540">
    <property type="entry name" value="P-loop containing nucleoside triphosphate hydrolases"/>
    <property type="match status" value="1"/>
</dbReference>
<accession>A0A542EAQ8</accession>
<dbReference type="SMART" id="SM00421">
    <property type="entry name" value="HTH_LUXR"/>
    <property type="match status" value="1"/>
</dbReference>
<reference evidence="2 3" key="1">
    <citation type="submission" date="2019-06" db="EMBL/GenBank/DDBJ databases">
        <title>Sequencing the genomes of 1000 actinobacteria strains.</title>
        <authorList>
            <person name="Klenk H.-P."/>
        </authorList>
    </citation>
    <scope>NUCLEOTIDE SEQUENCE [LARGE SCALE GENOMIC DNA]</scope>
    <source>
        <strain evidence="2 3">DSM 17305</strain>
    </source>
</reference>
<evidence type="ECO:0000259" key="1">
    <source>
        <dbReference type="PROSITE" id="PS50043"/>
    </source>
</evidence>
<evidence type="ECO:0000313" key="2">
    <source>
        <dbReference type="EMBL" id="TQJ12410.1"/>
    </source>
</evidence>
<dbReference type="InterPro" id="IPR058852">
    <property type="entry name" value="HTH_77"/>
</dbReference>
<dbReference type="InterPro" id="IPR016032">
    <property type="entry name" value="Sig_transdc_resp-reg_C-effctor"/>
</dbReference>
<dbReference type="Proteomes" id="UP000316298">
    <property type="component" value="Unassembled WGS sequence"/>
</dbReference>
<dbReference type="Pfam" id="PF00196">
    <property type="entry name" value="GerE"/>
    <property type="match status" value="1"/>
</dbReference>
<dbReference type="EMBL" id="VFMM01000002">
    <property type="protein sequence ID" value="TQJ12410.1"/>
    <property type="molecule type" value="Genomic_DNA"/>
</dbReference>
<dbReference type="GO" id="GO:0006355">
    <property type="term" value="P:regulation of DNA-templated transcription"/>
    <property type="evidence" value="ECO:0007669"/>
    <property type="project" value="InterPro"/>
</dbReference>
<protein>
    <submittedName>
        <fullName evidence="2">Putative ATPase</fullName>
    </submittedName>
</protein>
<dbReference type="GO" id="GO:0003677">
    <property type="term" value="F:DNA binding"/>
    <property type="evidence" value="ECO:0007669"/>
    <property type="project" value="InterPro"/>
</dbReference>
<name>A0A542EAQ8_9ACTN</name>
<sequence length="903" mass="95634">MAGVVEISRRESEVLDLLAARLSNAEIAAQLTISVRTVESHVAALLRKLDAPDRRSLARRVTRTPGTAPVLPAPLTSFVGRSAERAELAGLLTTNRQVTAAGPGGVGKTRLALAVAADAAGNYRDGVRFVDLVPVTDAALVPAALAEALGLGEQPGRDLVTSIVQTMADRQALLVLDNCEHVLDGVTPLLERLLSQCPRITVLATSRVRLMVPFERVYQVPALSLTGDAVALFLERAAAVGWPLDAPLRDQVAGICERLGGMALAIELAAARYPALGLDGITAALSHPLRMLTGGSRTDERHRSVRATLDWSHALLEPDDQVLLRRVSVFVAPFTAAAAQQVTGLPDVVDSLAKLTEHSLLTATPTHGTTKYRALESIRQYAVEKLCEAGEEAETRLRHARWCLGQAAALSSSDPEWRARFDLVANDLRAALTWAATDRPATAYELARRLAELTLRRNLTRESQQRAEQAAELAPDTASKASMLRFAAGVAGCRTVGEEMYRLHLAAAETGDAPAVGLATAATVAFRFSSTFVHPPSRAEAVELIDRARPLAGSDPAAGAALALAEAAVLTDAFGAVQGPEENDVSETIARAERAVELAHRTGDPLAESAALDALTCAHSWGGDTFAPAALTQRRLRLLASVPSSPAATHELIDALGIAVETSLGAGDIAGARDAVHRLATHPALTEVGHRVPLMVDALAGNADAVLDGSLRFIDAWRRAGSPSRNHLGPSAAAVAMIHGLRGEDEARREWLEIVGQLDRPDFVHGYKAIFDAIVLLHHGHAAEAMQRLGPRPEEVWKWITWIWHHWYVALRAEAAVLSGRPDASGLVAEALTVVRGNPVAAAIAERARALLDDDRSTLLATADAQEAAGCPYQAARSRVLAGDADAAAALVADGFAPMATPP</sequence>
<comment type="caution">
    <text evidence="2">The sequence shown here is derived from an EMBL/GenBank/DDBJ whole genome shotgun (WGS) entry which is preliminary data.</text>
</comment>
<dbReference type="InterPro" id="IPR000792">
    <property type="entry name" value="Tscrpt_reg_LuxR_C"/>
</dbReference>
<dbReference type="Pfam" id="PF25872">
    <property type="entry name" value="HTH_77"/>
    <property type="match status" value="1"/>
</dbReference>
<dbReference type="OrthoDB" id="3755432at2"/>
<dbReference type="InterPro" id="IPR036388">
    <property type="entry name" value="WH-like_DNA-bd_sf"/>
</dbReference>
<feature type="domain" description="HTH luxR-type" evidence="1">
    <location>
        <begin position="1"/>
        <end position="65"/>
    </location>
</feature>
<evidence type="ECO:0000313" key="3">
    <source>
        <dbReference type="Proteomes" id="UP000316298"/>
    </source>
</evidence>
<gene>
    <name evidence="2" type="ORF">FB475_5353</name>
</gene>
<dbReference type="CDD" id="cd06170">
    <property type="entry name" value="LuxR_C_like"/>
    <property type="match status" value="1"/>
</dbReference>
<proteinExistence type="predicted"/>
<dbReference type="SUPFAM" id="SSF46894">
    <property type="entry name" value="C-terminal effector domain of the bipartite response regulators"/>
    <property type="match status" value="1"/>
</dbReference>
<dbReference type="InterPro" id="IPR027417">
    <property type="entry name" value="P-loop_NTPase"/>
</dbReference>
<dbReference type="Gene3D" id="1.10.10.10">
    <property type="entry name" value="Winged helix-like DNA-binding domain superfamily/Winged helix DNA-binding domain"/>
    <property type="match status" value="1"/>
</dbReference>
<dbReference type="PROSITE" id="PS50043">
    <property type="entry name" value="HTH_LUXR_2"/>
    <property type="match status" value="1"/>
</dbReference>